<gene>
    <name evidence="4" type="ORF">EZV62_025541</name>
</gene>
<name>A0A5C7H064_9ROSI</name>
<dbReference type="Pfam" id="PF14309">
    <property type="entry name" value="DUF4378"/>
    <property type="match status" value="1"/>
</dbReference>
<comment type="caution">
    <text evidence="4">The sequence shown here is derived from an EMBL/GenBank/DDBJ whole genome shotgun (WGS) entry which is preliminary data.</text>
</comment>
<feature type="compositionally biased region" description="Polar residues" evidence="1">
    <location>
        <begin position="275"/>
        <end position="291"/>
    </location>
</feature>
<keyword evidence="5" id="KW-1185">Reference proteome</keyword>
<dbReference type="Proteomes" id="UP000323000">
    <property type="component" value="Chromosome 12"/>
</dbReference>
<evidence type="ECO:0008006" key="6">
    <source>
        <dbReference type="Google" id="ProtNLM"/>
    </source>
</evidence>
<dbReference type="InterPro" id="IPR032795">
    <property type="entry name" value="DUF3741-assoc"/>
</dbReference>
<sequence>MSTKMESKQHTPSVIARLMGLDELPPPCQPVQKRRRVLSENYRRRIASIGVREKRSSEACLLFRLGIEEEKEFKDVFETLENLKRKKDVNLSLSKVQMALLSQSHGDAKRVLVDKDSQMSKEDHDGLGIEGSKMDLFIKYLQEPDSSSCKHFHDLLGIRYHSQSRLQIGLVEDSHGELGLGKKHKFLRYQPKSDNGVCHPSTKIVVLKPNLGKTDNAARYVISSSSHRDSYSVIKKHTASHSPEHGNSFSQEKEMKNVAKNVEPLRRRSRFSKEITGQTGYGKTSLSTRVSKSGIRGSDTFAEESDPMIVSSPNTSDEENQYEPSFYNSDGSYVAREAKKDIFKRWKTNKKFQEVGVTSMLDMPDHESRCRRLNVRLGENANRLQQWSRKQIHNKKDGSESRNTGSSCMMSQSFPCLEVGNNYSLRSNVVLQRELKRKLEEKDQCEQTSVICNSTTSVKEEQIMLEERDLSEENSLHTRSSVTSVAPDIMVANMETSVETEDVSMTSEDRKEHRFKLTNFPFLSANDNVSSSVPNTSAQQVMSIGISEEDSVSSFCSCTDPESLVNSEEAYQPSPNSVLEPPFDKEISYDSECFRGVNASLHGLQLQLELLKSESEAYSEGTGMVVSSDDDSEEGSVSNFEENEKKSMKIFSVEETRDYSYMVDIFTEAGFHGTNVDTCYNTGNSPECPLSPTVFEMVEKKYGEQISWKRSDRKLLFDRINSELTEILQPSIGTLQWTKPVCRRLSYRKSLEVIEEEVWISLISWEKQANNYLFGKDDGWLDLGDDMDGIVREIENSLIDELATEVVSMDSF</sequence>
<feature type="domain" description="DUF4378" evidence="2">
    <location>
        <begin position="658"/>
        <end position="805"/>
    </location>
</feature>
<evidence type="ECO:0000313" key="5">
    <source>
        <dbReference type="Proteomes" id="UP000323000"/>
    </source>
</evidence>
<proteinExistence type="predicted"/>
<dbReference type="PANTHER" id="PTHR46836:SF7">
    <property type="entry name" value="PHOSPHATIDYLINOSITOL N-ACETYGLUCOSAMINLYTRANSFERASE SUBUNIT P-LIKE PROTEIN"/>
    <property type="match status" value="1"/>
</dbReference>
<feature type="region of interest" description="Disordered" evidence="1">
    <location>
        <begin position="387"/>
        <end position="406"/>
    </location>
</feature>
<evidence type="ECO:0000313" key="4">
    <source>
        <dbReference type="EMBL" id="TXG49666.1"/>
    </source>
</evidence>
<organism evidence="4 5">
    <name type="scientific">Acer yangbiense</name>
    <dbReference type="NCBI Taxonomy" id="1000413"/>
    <lineage>
        <taxon>Eukaryota</taxon>
        <taxon>Viridiplantae</taxon>
        <taxon>Streptophyta</taxon>
        <taxon>Embryophyta</taxon>
        <taxon>Tracheophyta</taxon>
        <taxon>Spermatophyta</taxon>
        <taxon>Magnoliopsida</taxon>
        <taxon>eudicotyledons</taxon>
        <taxon>Gunneridae</taxon>
        <taxon>Pentapetalae</taxon>
        <taxon>rosids</taxon>
        <taxon>malvids</taxon>
        <taxon>Sapindales</taxon>
        <taxon>Sapindaceae</taxon>
        <taxon>Hippocastanoideae</taxon>
        <taxon>Acereae</taxon>
        <taxon>Acer</taxon>
    </lineage>
</organism>
<reference evidence="5" key="1">
    <citation type="journal article" date="2019" name="Gigascience">
        <title>De novo genome assembly of the endangered Acer yangbiense, a plant species with extremely small populations endemic to Yunnan Province, China.</title>
        <authorList>
            <person name="Yang J."/>
            <person name="Wariss H.M."/>
            <person name="Tao L."/>
            <person name="Zhang R."/>
            <person name="Yun Q."/>
            <person name="Hollingsworth P."/>
            <person name="Dao Z."/>
            <person name="Luo G."/>
            <person name="Guo H."/>
            <person name="Ma Y."/>
            <person name="Sun W."/>
        </authorList>
    </citation>
    <scope>NUCLEOTIDE SEQUENCE [LARGE SCALE GENOMIC DNA]</scope>
    <source>
        <strain evidence="5">cv. Malutang</strain>
    </source>
</reference>
<dbReference type="Pfam" id="PF14383">
    <property type="entry name" value="VARLMGL"/>
    <property type="match status" value="1"/>
</dbReference>
<feature type="domain" description="DUF3741" evidence="3">
    <location>
        <begin position="8"/>
        <end position="26"/>
    </location>
</feature>
<dbReference type="PANTHER" id="PTHR46836">
    <property type="entry name" value="AFADIN"/>
    <property type="match status" value="1"/>
</dbReference>
<protein>
    <recommendedName>
        <fullName evidence="6">DUF4378 domain-containing protein</fullName>
    </recommendedName>
</protein>
<feature type="region of interest" description="Disordered" evidence="1">
    <location>
        <begin position="275"/>
        <end position="328"/>
    </location>
</feature>
<accession>A0A5C7H064</accession>
<dbReference type="EMBL" id="VAHF01000012">
    <property type="protein sequence ID" value="TXG49666.1"/>
    <property type="molecule type" value="Genomic_DNA"/>
</dbReference>
<evidence type="ECO:0000259" key="2">
    <source>
        <dbReference type="Pfam" id="PF14309"/>
    </source>
</evidence>
<dbReference type="InterPro" id="IPR025486">
    <property type="entry name" value="DUF4378"/>
</dbReference>
<dbReference type="AlphaFoldDB" id="A0A5C7H064"/>
<evidence type="ECO:0000259" key="3">
    <source>
        <dbReference type="Pfam" id="PF14383"/>
    </source>
</evidence>
<evidence type="ECO:0000256" key="1">
    <source>
        <dbReference type="SAM" id="MobiDB-lite"/>
    </source>
</evidence>
<dbReference type="OrthoDB" id="1584003at2759"/>